<evidence type="ECO:0000313" key="6">
    <source>
        <dbReference type="Proteomes" id="UP000279336"/>
    </source>
</evidence>
<dbReference type="InterPro" id="IPR037883">
    <property type="entry name" value="Knr4/Smi1-like_sf"/>
</dbReference>
<proteinExistence type="predicted"/>
<dbReference type="Proteomes" id="UP000279336">
    <property type="component" value="Unassembled WGS sequence"/>
</dbReference>
<accession>A0A383S3R4</accession>
<gene>
    <name evidence="3" type="ORF">D7U36_08620</name>
    <name evidence="4" type="ORF">PROPAUS_0383</name>
</gene>
<dbReference type="AlphaFoldDB" id="A0A383S3R4"/>
<protein>
    <submittedName>
        <fullName evidence="3">DUF1851 domain-containing protein</fullName>
    </submittedName>
</protein>
<evidence type="ECO:0000259" key="2">
    <source>
        <dbReference type="Pfam" id="PF08906"/>
    </source>
</evidence>
<dbReference type="EMBL" id="RCIW01000012">
    <property type="protein sequence ID" value="RLP08874.1"/>
    <property type="molecule type" value="Genomic_DNA"/>
</dbReference>
<dbReference type="Proteomes" id="UP000263928">
    <property type="component" value="Unassembled WGS sequence"/>
</dbReference>
<dbReference type="InterPro" id="IPR015002">
    <property type="entry name" value="T6SS_Tdi1_C"/>
</dbReference>
<feature type="domain" description="GAD-related" evidence="1">
    <location>
        <begin position="35"/>
        <end position="123"/>
    </location>
</feature>
<dbReference type="RefSeq" id="WP_119160840.1">
    <property type="nucleotide sequence ID" value="NZ_LR134442.1"/>
</dbReference>
<dbReference type="InterPro" id="IPR014983">
    <property type="entry name" value="GAD-rel"/>
</dbReference>
<feature type="domain" description="T6SS immunity protein Tdi1 C-terminal" evidence="2">
    <location>
        <begin position="149"/>
        <end position="219"/>
    </location>
</feature>
<dbReference type="EMBL" id="UNQJ01000001">
    <property type="protein sequence ID" value="SYZ32503.1"/>
    <property type="molecule type" value="Genomic_DNA"/>
</dbReference>
<reference evidence="3 6" key="3">
    <citation type="submission" date="2018-10" db="EMBL/GenBank/DDBJ databases">
        <title>Propionibacterium australiense Genome Sequencing and Assembly.</title>
        <authorList>
            <person name="Bernier A.-M."/>
            <person name="Bernard K."/>
        </authorList>
    </citation>
    <scope>NUCLEOTIDE SEQUENCE [LARGE SCALE GENOMIC DNA]</scope>
    <source>
        <strain evidence="3 6">NML98A078</strain>
    </source>
</reference>
<dbReference type="Pfam" id="PF08906">
    <property type="entry name" value="T6SS_Tdi1_C"/>
    <property type="match status" value="1"/>
</dbReference>
<sequence length="221" mass="24920">MGLIDRSRRNGENSLPEEIWEALVNNDNPPPEEMWESFVEKYEPSDGLVKPSAHTIQACEAAGLPGELLDFMKRYGLGNYGGGIVKLIDPEGYAESLYSWLGSRDASRIPFMMTGFGDIFYFRDLGDGIYDVSLLDIHYRRATVPAYTIVEFLAYLLDPEVEEKVFRRSLFDRAREKCGPLGADEIYFFVPGLVIGGLEDIKYVDKGKADVHHQLLLQLGN</sequence>
<dbReference type="Pfam" id="PF08887">
    <property type="entry name" value="GAD-like"/>
    <property type="match status" value="1"/>
</dbReference>
<evidence type="ECO:0000259" key="1">
    <source>
        <dbReference type="Pfam" id="PF08887"/>
    </source>
</evidence>
<dbReference type="OrthoDB" id="2216648at2"/>
<name>A0A383S3R4_9ACTN</name>
<evidence type="ECO:0000313" key="3">
    <source>
        <dbReference type="EMBL" id="RLP08874.1"/>
    </source>
</evidence>
<keyword evidence="5" id="KW-1185">Reference proteome</keyword>
<evidence type="ECO:0000313" key="4">
    <source>
        <dbReference type="EMBL" id="SYZ32503.1"/>
    </source>
</evidence>
<dbReference type="SUPFAM" id="SSF160631">
    <property type="entry name" value="SMI1/KNR4-like"/>
    <property type="match status" value="1"/>
</dbReference>
<reference evidence="5" key="1">
    <citation type="submission" date="2018-08" db="EMBL/GenBank/DDBJ databases">
        <authorList>
            <person name="Hornung B."/>
        </authorList>
    </citation>
    <scope>NUCLEOTIDE SEQUENCE [LARGE SCALE GENOMIC DNA]</scope>
</reference>
<organism evidence="4 5">
    <name type="scientific">Propionibacterium australiense</name>
    <dbReference type="NCBI Taxonomy" id="119981"/>
    <lineage>
        <taxon>Bacteria</taxon>
        <taxon>Bacillati</taxon>
        <taxon>Actinomycetota</taxon>
        <taxon>Actinomycetes</taxon>
        <taxon>Propionibacteriales</taxon>
        <taxon>Propionibacteriaceae</taxon>
        <taxon>Propionibacterium</taxon>
    </lineage>
</organism>
<reference evidence="4" key="2">
    <citation type="submission" date="2018-08" db="EMBL/GenBank/DDBJ databases">
        <authorList>
            <person name="Ferrada E.E."/>
            <person name="Latorre B.A."/>
        </authorList>
    </citation>
    <scope>NUCLEOTIDE SEQUENCE [LARGE SCALE GENOMIC DNA]</scope>
    <source>
        <strain evidence="4">Propionibacterium_australiense1</strain>
    </source>
</reference>
<evidence type="ECO:0000313" key="5">
    <source>
        <dbReference type="Proteomes" id="UP000263928"/>
    </source>
</evidence>